<dbReference type="Gene3D" id="2.20.25.10">
    <property type="match status" value="1"/>
</dbReference>
<dbReference type="SUPFAM" id="SSF52172">
    <property type="entry name" value="CheY-like"/>
    <property type="match status" value="1"/>
</dbReference>
<feature type="modified residue" description="4-aspartylphosphate" evidence="3">
    <location>
        <position position="55"/>
    </location>
</feature>
<evidence type="ECO:0000313" key="6">
    <source>
        <dbReference type="EMBL" id="SHJ51767.1"/>
    </source>
</evidence>
<dbReference type="SMART" id="SM00448">
    <property type="entry name" value="REC"/>
    <property type="match status" value="1"/>
</dbReference>
<reference evidence="7" key="1">
    <citation type="submission" date="2016-11" db="EMBL/GenBank/DDBJ databases">
        <authorList>
            <person name="Varghese N."/>
            <person name="Submissions S."/>
        </authorList>
    </citation>
    <scope>NUCLEOTIDE SEQUENCE [LARGE SCALE GENOMIC DNA]</scope>
    <source>
        <strain evidence="7">DSM 17957</strain>
    </source>
</reference>
<dbReference type="Pfam" id="PF04397">
    <property type="entry name" value="LytTR"/>
    <property type="match status" value="1"/>
</dbReference>
<dbReference type="Gene3D" id="3.40.50.2300">
    <property type="match status" value="1"/>
</dbReference>
<evidence type="ECO:0000256" key="3">
    <source>
        <dbReference type="PROSITE-ProRule" id="PRU00169"/>
    </source>
</evidence>
<evidence type="ECO:0000259" key="4">
    <source>
        <dbReference type="PROSITE" id="PS50110"/>
    </source>
</evidence>
<dbReference type="AlphaFoldDB" id="A0A1M6JYI8"/>
<dbReference type="Proteomes" id="UP000184536">
    <property type="component" value="Unassembled WGS sequence"/>
</dbReference>
<keyword evidence="7" id="KW-1185">Reference proteome</keyword>
<comment type="function">
    <text evidence="2">May play the central regulatory role in sporulation. It may be an element of the effector pathway responsible for the activation of sporulation genes in response to nutritional stress. Spo0A may act in concert with spo0H (a sigma factor) to control the expression of some genes that are critical to the sporulation process.</text>
</comment>
<dbReference type="PANTHER" id="PTHR37299">
    <property type="entry name" value="TRANSCRIPTIONAL REGULATOR-RELATED"/>
    <property type="match status" value="1"/>
</dbReference>
<proteinExistence type="predicted"/>
<dbReference type="GO" id="GO:0000156">
    <property type="term" value="F:phosphorelay response regulator activity"/>
    <property type="evidence" value="ECO:0007669"/>
    <property type="project" value="InterPro"/>
</dbReference>
<dbReference type="CDD" id="cd17532">
    <property type="entry name" value="REC_LytTR_AlgR-like"/>
    <property type="match status" value="1"/>
</dbReference>
<dbReference type="Gene3D" id="2.40.50.40">
    <property type="match status" value="1"/>
</dbReference>
<dbReference type="Pfam" id="PF00072">
    <property type="entry name" value="Response_reg"/>
    <property type="match status" value="1"/>
</dbReference>
<protein>
    <recommendedName>
        <fullName evidence="1">Stage 0 sporulation protein A homolog</fullName>
    </recommendedName>
</protein>
<evidence type="ECO:0000313" key="7">
    <source>
        <dbReference type="Proteomes" id="UP000184536"/>
    </source>
</evidence>
<dbReference type="InterPro" id="IPR007492">
    <property type="entry name" value="LytTR_DNA-bd_dom"/>
</dbReference>
<evidence type="ECO:0000256" key="2">
    <source>
        <dbReference type="ARBA" id="ARBA00024867"/>
    </source>
</evidence>
<dbReference type="RefSeq" id="WP_110941391.1">
    <property type="nucleotide sequence ID" value="NZ_FQZV01000028.1"/>
</dbReference>
<dbReference type="EMBL" id="FQZV01000028">
    <property type="protein sequence ID" value="SHJ51767.1"/>
    <property type="molecule type" value="Genomic_DNA"/>
</dbReference>
<keyword evidence="3" id="KW-0597">Phosphoprotein</keyword>
<dbReference type="GO" id="GO:0003677">
    <property type="term" value="F:DNA binding"/>
    <property type="evidence" value="ECO:0007669"/>
    <property type="project" value="InterPro"/>
</dbReference>
<dbReference type="InterPro" id="IPR011006">
    <property type="entry name" value="CheY-like_superfamily"/>
</dbReference>
<evidence type="ECO:0000259" key="5">
    <source>
        <dbReference type="PROSITE" id="PS50930"/>
    </source>
</evidence>
<dbReference type="PANTHER" id="PTHR37299:SF1">
    <property type="entry name" value="STAGE 0 SPORULATION PROTEIN A HOMOLOG"/>
    <property type="match status" value="1"/>
</dbReference>
<feature type="domain" description="HTH LytTR-type" evidence="5">
    <location>
        <begin position="147"/>
        <end position="253"/>
    </location>
</feature>
<sequence length="253" mass="28916">MRCIIVDDEAPAREEIKYLLDNLKGYDIEIVGEAGDGRTAFEMIKNQKPDLVLLDIQMRGISGFDLANEVLQLENSPFIVFITAFDQYAIKAFEINAVDYILKPISANRLSNTISRVYGLLKQYQKTEGNIEQLLRYLAQPKTASKICVYSNGKHIPLDPEDIIFIGVDGRNSCIKSKKGVFSSNLTLVEFEEKLKSSQFFRCHRSYLININEIQEIDNWFNGTYQITMNGYTKDKIPVSRSNANKFRAMMNI</sequence>
<dbReference type="InterPro" id="IPR046947">
    <property type="entry name" value="LytR-like"/>
</dbReference>
<gene>
    <name evidence="6" type="ORF">SAMN02745975_02266</name>
</gene>
<dbReference type="STRING" id="1121919.SAMN02745975_02266"/>
<dbReference type="OrthoDB" id="9809318at2"/>
<feature type="domain" description="Response regulatory" evidence="4">
    <location>
        <begin position="2"/>
        <end position="118"/>
    </location>
</feature>
<accession>A0A1M6JYI8</accession>
<dbReference type="PROSITE" id="PS50930">
    <property type="entry name" value="HTH_LYTTR"/>
    <property type="match status" value="1"/>
</dbReference>
<dbReference type="PROSITE" id="PS50110">
    <property type="entry name" value="RESPONSE_REGULATORY"/>
    <property type="match status" value="1"/>
</dbReference>
<name>A0A1M6JYI8_9FIRM</name>
<dbReference type="InterPro" id="IPR001789">
    <property type="entry name" value="Sig_transdc_resp-reg_receiver"/>
</dbReference>
<organism evidence="6 7">
    <name type="scientific">Geosporobacter subterraneus DSM 17957</name>
    <dbReference type="NCBI Taxonomy" id="1121919"/>
    <lineage>
        <taxon>Bacteria</taxon>
        <taxon>Bacillati</taxon>
        <taxon>Bacillota</taxon>
        <taxon>Clostridia</taxon>
        <taxon>Peptostreptococcales</taxon>
        <taxon>Thermotaleaceae</taxon>
        <taxon>Geosporobacter</taxon>
    </lineage>
</organism>
<evidence type="ECO:0000256" key="1">
    <source>
        <dbReference type="ARBA" id="ARBA00018672"/>
    </source>
</evidence>
<dbReference type="SMART" id="SM00850">
    <property type="entry name" value="LytTR"/>
    <property type="match status" value="1"/>
</dbReference>